<evidence type="ECO:0000256" key="1">
    <source>
        <dbReference type="ARBA" id="ARBA00004613"/>
    </source>
</evidence>
<evidence type="ECO:0000313" key="5">
    <source>
        <dbReference type="RefSeq" id="XP_013931884.1"/>
    </source>
</evidence>
<organism evidence="4 5">
    <name type="scientific">Thamnophis sirtalis</name>
    <dbReference type="NCBI Taxonomy" id="35019"/>
    <lineage>
        <taxon>Eukaryota</taxon>
        <taxon>Metazoa</taxon>
        <taxon>Chordata</taxon>
        <taxon>Craniata</taxon>
        <taxon>Vertebrata</taxon>
        <taxon>Euteleostomi</taxon>
        <taxon>Lepidosauria</taxon>
        <taxon>Squamata</taxon>
        <taxon>Bifurcata</taxon>
        <taxon>Unidentata</taxon>
        <taxon>Episquamata</taxon>
        <taxon>Toxicofera</taxon>
        <taxon>Serpentes</taxon>
        <taxon>Colubroidea</taxon>
        <taxon>Colubridae</taxon>
        <taxon>Natricinae</taxon>
        <taxon>Thamnophis</taxon>
    </lineage>
</organism>
<dbReference type="KEGG" id="tsr:106557231"/>
<dbReference type="InterPro" id="IPR001304">
    <property type="entry name" value="C-type_lectin-like"/>
</dbReference>
<keyword evidence="4" id="KW-1185">Reference proteome</keyword>
<dbReference type="Gene3D" id="3.10.100.10">
    <property type="entry name" value="Mannose-Binding Protein A, subunit A"/>
    <property type="match status" value="1"/>
</dbReference>
<keyword evidence="2" id="KW-0964">Secreted</keyword>
<dbReference type="OrthoDB" id="418245at2759"/>
<dbReference type="PROSITE" id="PS50041">
    <property type="entry name" value="C_TYPE_LECTIN_2"/>
    <property type="match status" value="1"/>
</dbReference>
<proteinExistence type="predicted"/>
<name>A0A6I9Z6X0_9SAUR</name>
<dbReference type="AlphaFoldDB" id="A0A6I9Z6X0"/>
<sequence length="78" mass="9059">MFCRTLKSGCHLASIHSYAESADLAEYLTDYLSLPYQVWIGLNKPQNLCVHMWSPAGFLKWNDTLCEAWHPFICQCKY</sequence>
<protein>
    <submittedName>
        <fullName evidence="5">C-type lectin BfL-2-like</fullName>
    </submittedName>
</protein>
<dbReference type="InterPro" id="IPR016187">
    <property type="entry name" value="CTDL_fold"/>
</dbReference>
<dbReference type="GeneID" id="106557231"/>
<dbReference type="InterPro" id="IPR016186">
    <property type="entry name" value="C-type_lectin-like/link_sf"/>
</dbReference>
<reference evidence="5" key="1">
    <citation type="submission" date="2025-08" db="UniProtKB">
        <authorList>
            <consortium name="RefSeq"/>
        </authorList>
    </citation>
    <scope>IDENTIFICATION</scope>
    <source>
        <tissue evidence="5">Skeletal muscle</tissue>
    </source>
</reference>
<feature type="domain" description="C-type lectin" evidence="3">
    <location>
        <begin position="1"/>
        <end position="75"/>
    </location>
</feature>
<gene>
    <name evidence="5" type="primary">LOC106557231</name>
</gene>
<dbReference type="SUPFAM" id="SSF56436">
    <property type="entry name" value="C-type lectin-like"/>
    <property type="match status" value="1"/>
</dbReference>
<comment type="subcellular location">
    <subcellularLocation>
        <location evidence="1">Secreted</location>
    </subcellularLocation>
</comment>
<evidence type="ECO:0000313" key="4">
    <source>
        <dbReference type="Proteomes" id="UP000504617"/>
    </source>
</evidence>
<evidence type="ECO:0000256" key="2">
    <source>
        <dbReference type="ARBA" id="ARBA00022525"/>
    </source>
</evidence>
<accession>A0A6I9Z6X0</accession>
<dbReference type="Proteomes" id="UP000504617">
    <property type="component" value="Unplaced"/>
</dbReference>
<dbReference type="RefSeq" id="XP_013931884.1">
    <property type="nucleotide sequence ID" value="XM_014076409.1"/>
</dbReference>
<dbReference type="GO" id="GO:0005576">
    <property type="term" value="C:extracellular region"/>
    <property type="evidence" value="ECO:0007669"/>
    <property type="project" value="UniProtKB-SubCell"/>
</dbReference>
<evidence type="ECO:0000259" key="3">
    <source>
        <dbReference type="PROSITE" id="PS50041"/>
    </source>
</evidence>